<dbReference type="EMBL" id="JBJQOH010000006">
    <property type="protein sequence ID" value="KAL3683731.1"/>
    <property type="molecule type" value="Genomic_DNA"/>
</dbReference>
<dbReference type="PANTHER" id="PTHR43188:SF1">
    <property type="entry name" value="ACYL-COA DEHYDROGENASE"/>
    <property type="match status" value="1"/>
</dbReference>
<sequence>MPIGEEQALPAWTEELPWKSVGRKDIVSYLGYPFSPDAPRAQLWEKILSAIQLRLLSWEDKLLSFEGHVVLLRAILSAIPQYVLAFLPLRQEQLRLLHRLYSNFLWEVAEDGRPKRHLLRWDVVQQPTWSGGTGFSAGVADRQQAVELAVGHRHMEKVVEDSVFRMVLASRSDLAMEAHILSILLGSSQSFLTFSLYSMRCLRCRTENCISHLLYLPAVGESVVQIGAVVSIIAAVLAVSRVMVAWQPTGIAMGVYDVCHRYLKERKQFGAPLTAFQLNQGKLVRMLGHIQSMWLMGWRLCKLYDAGKMTPGHASLTKAHNTKVAREVCALGRELVGGNGILSDFNVAKAFCDLEPIYTYEGTYEVNSLVTAREVTGIASIKPPVSSRTKRS</sequence>
<dbReference type="InterPro" id="IPR045008">
    <property type="entry name" value="ACX4-like"/>
</dbReference>
<keyword evidence="1" id="KW-0285">Flavoprotein</keyword>
<dbReference type="InterPro" id="IPR036250">
    <property type="entry name" value="AcylCo_DH-like_C"/>
</dbReference>
<dbReference type="Proteomes" id="UP001633002">
    <property type="component" value="Unassembled WGS sequence"/>
</dbReference>
<protein>
    <recommendedName>
        <fullName evidence="2">Acyl-CoA dehydrogenase/oxidase C-terminal domain-containing protein</fullName>
    </recommendedName>
</protein>
<evidence type="ECO:0000313" key="3">
    <source>
        <dbReference type="EMBL" id="KAL3683731.1"/>
    </source>
</evidence>
<reference evidence="3 4" key="1">
    <citation type="submission" date="2024-09" db="EMBL/GenBank/DDBJ databases">
        <title>Chromosome-scale assembly of Riccia sorocarpa.</title>
        <authorList>
            <person name="Paukszto L."/>
        </authorList>
    </citation>
    <scope>NUCLEOTIDE SEQUENCE [LARGE SCALE GENOMIC DNA]</scope>
    <source>
        <strain evidence="3">LP-2024</strain>
        <tissue evidence="3">Aerial parts of the thallus</tissue>
    </source>
</reference>
<accession>A0ABD3GYT4</accession>
<feature type="domain" description="Acyl-CoA dehydrogenase/oxidase C-terminal" evidence="2">
    <location>
        <begin position="233"/>
        <end position="375"/>
    </location>
</feature>
<dbReference type="PANTHER" id="PTHR43188">
    <property type="entry name" value="ACYL-COENZYME A OXIDASE"/>
    <property type="match status" value="1"/>
</dbReference>
<dbReference type="InterPro" id="IPR006089">
    <property type="entry name" value="Acyl-CoA_DH_CS"/>
</dbReference>
<evidence type="ECO:0000256" key="1">
    <source>
        <dbReference type="ARBA" id="ARBA00022630"/>
    </source>
</evidence>
<keyword evidence="4" id="KW-1185">Reference proteome</keyword>
<proteinExistence type="predicted"/>
<name>A0ABD3GYT4_9MARC</name>
<dbReference type="AlphaFoldDB" id="A0ABD3GYT4"/>
<gene>
    <name evidence="3" type="ORF">R1sor_001753</name>
</gene>
<comment type="caution">
    <text evidence="3">The sequence shown here is derived from an EMBL/GenBank/DDBJ whole genome shotgun (WGS) entry which is preliminary data.</text>
</comment>
<evidence type="ECO:0000259" key="2">
    <source>
        <dbReference type="Pfam" id="PF00441"/>
    </source>
</evidence>
<dbReference type="InterPro" id="IPR009075">
    <property type="entry name" value="AcylCo_DH/oxidase_C"/>
</dbReference>
<dbReference type="Pfam" id="PF00441">
    <property type="entry name" value="Acyl-CoA_dh_1"/>
    <property type="match status" value="1"/>
</dbReference>
<organism evidence="3 4">
    <name type="scientific">Riccia sorocarpa</name>
    <dbReference type="NCBI Taxonomy" id="122646"/>
    <lineage>
        <taxon>Eukaryota</taxon>
        <taxon>Viridiplantae</taxon>
        <taxon>Streptophyta</taxon>
        <taxon>Embryophyta</taxon>
        <taxon>Marchantiophyta</taxon>
        <taxon>Marchantiopsida</taxon>
        <taxon>Marchantiidae</taxon>
        <taxon>Marchantiales</taxon>
        <taxon>Ricciaceae</taxon>
        <taxon>Riccia</taxon>
    </lineage>
</organism>
<dbReference type="SUPFAM" id="SSF47203">
    <property type="entry name" value="Acyl-CoA dehydrogenase C-terminal domain-like"/>
    <property type="match status" value="1"/>
</dbReference>
<dbReference type="PROSITE" id="PS00073">
    <property type="entry name" value="ACYL_COA_DH_2"/>
    <property type="match status" value="1"/>
</dbReference>
<dbReference type="FunFam" id="1.20.140.10:FF:000021">
    <property type="entry name" value="Acyl-coenzyme A oxidase 4, peroxisomal"/>
    <property type="match status" value="1"/>
</dbReference>
<evidence type="ECO:0000313" key="4">
    <source>
        <dbReference type="Proteomes" id="UP001633002"/>
    </source>
</evidence>
<dbReference type="Gene3D" id="1.20.140.10">
    <property type="entry name" value="Butyryl-CoA Dehydrogenase, subunit A, domain 3"/>
    <property type="match status" value="1"/>
</dbReference>